<dbReference type="EMBL" id="JBHSBV010000013">
    <property type="protein sequence ID" value="MFC4203450.1"/>
    <property type="molecule type" value="Genomic_DNA"/>
</dbReference>
<dbReference type="Proteomes" id="UP001595848">
    <property type="component" value="Unassembled WGS sequence"/>
</dbReference>
<dbReference type="InterPro" id="IPR002575">
    <property type="entry name" value="Aminoglycoside_PTrfase"/>
</dbReference>
<dbReference type="RefSeq" id="WP_217966655.1">
    <property type="nucleotide sequence ID" value="NZ_JAHTBN010000017.1"/>
</dbReference>
<protein>
    <submittedName>
        <fullName evidence="2">Phosphotransferase family protein</fullName>
    </submittedName>
</protein>
<evidence type="ECO:0000259" key="1">
    <source>
        <dbReference type="Pfam" id="PF01636"/>
    </source>
</evidence>
<reference evidence="3" key="1">
    <citation type="journal article" date="2019" name="Int. J. Syst. Evol. Microbiol.">
        <title>The Global Catalogue of Microorganisms (GCM) 10K type strain sequencing project: providing services to taxonomists for standard genome sequencing and annotation.</title>
        <authorList>
            <consortium name="The Broad Institute Genomics Platform"/>
            <consortium name="The Broad Institute Genome Sequencing Center for Infectious Disease"/>
            <person name="Wu L."/>
            <person name="Ma J."/>
        </authorList>
    </citation>
    <scope>NUCLEOTIDE SEQUENCE [LARGE SCALE GENOMIC DNA]</scope>
    <source>
        <strain evidence="3">LMG 24813</strain>
    </source>
</reference>
<organism evidence="2 3">
    <name type="scientific">Candidimonas humi</name>
    <dbReference type="NCBI Taxonomy" id="683355"/>
    <lineage>
        <taxon>Bacteria</taxon>
        <taxon>Pseudomonadati</taxon>
        <taxon>Pseudomonadota</taxon>
        <taxon>Betaproteobacteria</taxon>
        <taxon>Burkholderiales</taxon>
        <taxon>Alcaligenaceae</taxon>
        <taxon>Candidimonas</taxon>
    </lineage>
</organism>
<keyword evidence="3" id="KW-1185">Reference proteome</keyword>
<dbReference type="CDD" id="cd05154">
    <property type="entry name" value="ACAD10_11_N-like"/>
    <property type="match status" value="1"/>
</dbReference>
<dbReference type="InterPro" id="IPR051678">
    <property type="entry name" value="AGP_Transferase"/>
</dbReference>
<evidence type="ECO:0000313" key="2">
    <source>
        <dbReference type="EMBL" id="MFC4203450.1"/>
    </source>
</evidence>
<dbReference type="PANTHER" id="PTHR21310:SF57">
    <property type="entry name" value="BLR2944 PROTEIN"/>
    <property type="match status" value="1"/>
</dbReference>
<evidence type="ECO:0000313" key="3">
    <source>
        <dbReference type="Proteomes" id="UP001595848"/>
    </source>
</evidence>
<comment type="caution">
    <text evidence="2">The sequence shown here is derived from an EMBL/GenBank/DDBJ whole genome shotgun (WGS) entry which is preliminary data.</text>
</comment>
<sequence length="357" mass="39158">MSAPASHPAPQEAPETALAEFIRQRTGARRASVLEFRRLSGGAIQDNHALALSLEGGDSPGRLEVVVRSDAPSRIAASLDRAQEFHVLAAAFEAGVTVPRPLWLCTDTSVIGRVFSVMSLMPGSASPARLLRGAIGPDRARALTRRLGAELARLHTIRPPRADLGFLPVPDGPAAHSRLRGYREALAQIPDSRPVLEWALNWLEDHAPADAGLALCHCDFRTGNYLVQDGRLTAVLDWEFAAWSDPYEDLGWLCSRSWRFGVAEKEVGGLGDKQDLYAGYAEHAGTEVDPAKVLYWEIMAMVRWAIIALQQAQRHLSGEQHSLELALTGRMLPEIEFDLLRQVCDMENDDARSAPRP</sequence>
<dbReference type="InterPro" id="IPR041726">
    <property type="entry name" value="ACAD10_11_N"/>
</dbReference>
<gene>
    <name evidence="2" type="ORF">ACFOY1_21065</name>
</gene>
<accession>A0ABV8P2L4</accession>
<dbReference type="PANTHER" id="PTHR21310">
    <property type="entry name" value="AMINOGLYCOSIDE PHOSPHOTRANSFERASE-RELATED-RELATED"/>
    <property type="match status" value="1"/>
</dbReference>
<name>A0ABV8P2L4_9BURK</name>
<dbReference type="Pfam" id="PF01636">
    <property type="entry name" value="APH"/>
    <property type="match status" value="1"/>
</dbReference>
<proteinExistence type="predicted"/>
<feature type="domain" description="Aminoglycoside phosphotransferase" evidence="1">
    <location>
        <begin position="57"/>
        <end position="281"/>
    </location>
</feature>